<evidence type="ECO:0000313" key="2">
    <source>
        <dbReference type="EMBL" id="BAH48421.1"/>
    </source>
</evidence>
<name>C1ASH2_RHOOB</name>
<accession>C1ASH2</accession>
<reference evidence="2 3" key="1">
    <citation type="submission" date="2009-03" db="EMBL/GenBank/DDBJ databases">
        <title>Comparison of the complete genome sequences of Rhodococcus erythropolis PR4 and Rhodococcus opacus B4.</title>
        <authorList>
            <person name="Takarada H."/>
            <person name="Sekine M."/>
            <person name="Hosoyama A."/>
            <person name="Yamada R."/>
            <person name="Fujisawa T."/>
            <person name="Omata S."/>
            <person name="Shimizu A."/>
            <person name="Tsukatani N."/>
            <person name="Tanikawa S."/>
            <person name="Fujita N."/>
            <person name="Harayama S."/>
        </authorList>
    </citation>
    <scope>NUCLEOTIDE SEQUENCE [LARGE SCALE GENOMIC DNA]</scope>
    <source>
        <strain evidence="2 3">B4</strain>
    </source>
</reference>
<protein>
    <submittedName>
        <fullName evidence="2">Uncharacterized protein</fullName>
    </submittedName>
</protein>
<dbReference type="HOGENOM" id="CLU_2773206_0_0_11"/>
<feature type="compositionally biased region" description="Gly residues" evidence="1">
    <location>
        <begin position="8"/>
        <end position="19"/>
    </location>
</feature>
<dbReference type="AlphaFoldDB" id="C1ASH2"/>
<proteinExistence type="predicted"/>
<evidence type="ECO:0000256" key="1">
    <source>
        <dbReference type="SAM" id="MobiDB-lite"/>
    </source>
</evidence>
<dbReference type="Proteomes" id="UP000002212">
    <property type="component" value="Chromosome"/>
</dbReference>
<feature type="region of interest" description="Disordered" evidence="1">
    <location>
        <begin position="1"/>
        <end position="20"/>
    </location>
</feature>
<gene>
    <name evidence="2" type="ordered locus">ROP_01740</name>
</gene>
<dbReference type="KEGG" id="rop:ROP_01740"/>
<dbReference type="PATRIC" id="fig|632772.20.peg.204"/>
<dbReference type="EMBL" id="AP011115">
    <property type="protein sequence ID" value="BAH48421.1"/>
    <property type="molecule type" value="Genomic_DNA"/>
</dbReference>
<sequence>MTSIQPAGSGGGGVSGGPRSGSLADVIDKVAVAGICHFRRSLRDLDTVASADAGLSRSPSQHRLARRAS</sequence>
<organism evidence="2 3">
    <name type="scientific">Rhodococcus opacus (strain B4)</name>
    <dbReference type="NCBI Taxonomy" id="632772"/>
    <lineage>
        <taxon>Bacteria</taxon>
        <taxon>Bacillati</taxon>
        <taxon>Actinomycetota</taxon>
        <taxon>Actinomycetes</taxon>
        <taxon>Mycobacteriales</taxon>
        <taxon>Nocardiaceae</taxon>
        <taxon>Rhodococcus</taxon>
    </lineage>
</organism>
<evidence type="ECO:0000313" key="3">
    <source>
        <dbReference type="Proteomes" id="UP000002212"/>
    </source>
</evidence>
<dbReference type="RefSeq" id="WP_012687430.1">
    <property type="nucleotide sequence ID" value="NC_012522.1"/>
</dbReference>
<dbReference type="STRING" id="632772.ROP_01740"/>